<sequence length="852" mass="96260">MIFGFNELQACLADWPTSSPAPDASEDPIIDRIRLILVANKDGEPLAKADLQPLVRHLLLREVANSGHPKALRVPVAPDWPTASEWSQHGLSALTVGENAYLLNAQAWHPTWLEASAEGVFADAFSDKMVRQDGRCPVDPFIEAVTGFKDYSSPGQRESIRASFLIPPGDTLIVNLPTGSGKSLVGHAPALVHRQEGHLTLFVVPTVALAIDQARQIETHWVRDGTTHQRWPLAWYGGLSTSERSEIRQRMLDGTQRILFTSPEALTTSLLRTVVEVARNGMLSYLVIDEAHLVTQWGDAFRPAFQSLAGLRNSLLRHSNSLPFRTLLLSATFTPETIDTLANLFGPPEHVQMVNAVNLRPEPQYWWIGTSYAGEKKKRVLEALRHAPRPFILYLTTREDARAWFNTLKFSEGYQRIRRFDGETPDEERKTIISAWVANEIDGVVATSAFGVGMDKQDVRTIIHATIPETLDRFYQEVGRGGRDGKPSISLLVHDDSDWSIPKSMATPTIISNELGFARWRALYDSRQDCQEDNCFTVNLEAVRPGLPGSSDENVRWNMRTLHLMSRAGFLILELEPSIQRDTSEDTEASSTSIRATLATVRIRLLREDHLLPEAWEEAISNSRERTLESGRRNLTLMQQMLVHRREVSETLAELYRNRSPQWPVEVTRVCGGCPFDRSAELRDNYYHVPAASPIHRISMVKVDRWMASFPHLDPRYVPVFYDPQAQKAELLRLLSWLVAECNVQEICTARDSWIATTPEGRHLYKRASSGVVIHRSHHELENEPYTPLARVTIFESQATDTQIELARLVHRPMHIVLYPLQIHDPNHPSRCLIDTATNSARLEQLHAVIHQ</sequence>
<reference evidence="7 8" key="1">
    <citation type="submission" date="2017-01" db="EMBL/GenBank/DDBJ databases">
        <title>Pseudomonas psychrotolerans genome sequencing and assembly.</title>
        <authorList>
            <person name="Vyas B."/>
            <person name="Mayilraj S."/>
        </authorList>
    </citation>
    <scope>NUCLEOTIDE SEQUENCE [LARGE SCALE GENOMIC DNA]</scope>
    <source>
        <strain evidence="7 8">SDS18</strain>
    </source>
</reference>
<dbReference type="InterPro" id="IPR001650">
    <property type="entry name" value="Helicase_C-like"/>
</dbReference>
<evidence type="ECO:0000313" key="7">
    <source>
        <dbReference type="EMBL" id="ONN71019.1"/>
    </source>
</evidence>
<accession>A0ABX3IRN7</accession>
<proteinExistence type="predicted"/>
<comment type="caution">
    <text evidence="7">The sequence shown here is derived from an EMBL/GenBank/DDBJ whole genome shotgun (WGS) entry which is preliminary data.</text>
</comment>
<dbReference type="Gene3D" id="3.40.50.300">
    <property type="entry name" value="P-loop containing nucleotide triphosphate hydrolases"/>
    <property type="match status" value="2"/>
</dbReference>
<evidence type="ECO:0000256" key="1">
    <source>
        <dbReference type="ARBA" id="ARBA00022741"/>
    </source>
</evidence>
<evidence type="ECO:0000259" key="6">
    <source>
        <dbReference type="PROSITE" id="PS51194"/>
    </source>
</evidence>
<dbReference type="InterPro" id="IPR011545">
    <property type="entry name" value="DEAD/DEAH_box_helicase_dom"/>
</dbReference>
<dbReference type="InterPro" id="IPR027417">
    <property type="entry name" value="P-loop_NTPase"/>
</dbReference>
<dbReference type="NCBIfam" id="NF041063">
    <property type="entry name" value="DpdF"/>
    <property type="match status" value="1"/>
</dbReference>
<evidence type="ECO:0000313" key="8">
    <source>
        <dbReference type="Proteomes" id="UP000189310"/>
    </source>
</evidence>
<dbReference type="InterPro" id="IPR014001">
    <property type="entry name" value="Helicase_ATP-bd"/>
</dbReference>
<evidence type="ECO:0000259" key="5">
    <source>
        <dbReference type="PROSITE" id="PS51192"/>
    </source>
</evidence>
<dbReference type="PROSITE" id="PS51192">
    <property type="entry name" value="HELICASE_ATP_BIND_1"/>
    <property type="match status" value="1"/>
</dbReference>
<keyword evidence="2" id="KW-0067">ATP-binding</keyword>
<name>A0ABX3IRN7_9PSED</name>
<keyword evidence="1" id="KW-0547">Nucleotide-binding</keyword>
<dbReference type="SMART" id="SM00490">
    <property type="entry name" value="HELICc"/>
    <property type="match status" value="1"/>
</dbReference>
<dbReference type="PANTHER" id="PTHR13710:SF153">
    <property type="entry name" value="RECQ-LIKE DNA HELICASE BLM"/>
    <property type="match status" value="1"/>
</dbReference>
<dbReference type="Pfam" id="PF00271">
    <property type="entry name" value="Helicase_C"/>
    <property type="match status" value="1"/>
</dbReference>
<keyword evidence="3" id="KW-0238">DNA-binding</keyword>
<dbReference type="PROSITE" id="PS51194">
    <property type="entry name" value="HELICASE_CTER"/>
    <property type="match status" value="1"/>
</dbReference>
<evidence type="ECO:0000256" key="2">
    <source>
        <dbReference type="ARBA" id="ARBA00022840"/>
    </source>
</evidence>
<dbReference type="EMBL" id="MTLN01000007">
    <property type="protein sequence ID" value="ONN71019.1"/>
    <property type="molecule type" value="Genomic_DNA"/>
</dbReference>
<dbReference type="PANTHER" id="PTHR13710">
    <property type="entry name" value="DNA HELICASE RECQ FAMILY MEMBER"/>
    <property type="match status" value="1"/>
</dbReference>
<evidence type="ECO:0000256" key="4">
    <source>
        <dbReference type="ARBA" id="ARBA00023235"/>
    </source>
</evidence>
<dbReference type="SUPFAM" id="SSF52540">
    <property type="entry name" value="P-loop containing nucleoside triphosphate hydrolases"/>
    <property type="match status" value="1"/>
</dbReference>
<feature type="domain" description="Helicase ATP-binding" evidence="5">
    <location>
        <begin position="163"/>
        <end position="351"/>
    </location>
</feature>
<dbReference type="Proteomes" id="UP000189310">
    <property type="component" value="Unassembled WGS sequence"/>
</dbReference>
<organism evidence="7 8">
    <name type="scientific">Pseudomonas oryzihabitans</name>
    <dbReference type="NCBI Taxonomy" id="47885"/>
    <lineage>
        <taxon>Bacteria</taxon>
        <taxon>Pseudomonadati</taxon>
        <taxon>Pseudomonadota</taxon>
        <taxon>Gammaproteobacteria</taxon>
        <taxon>Pseudomonadales</taxon>
        <taxon>Pseudomonadaceae</taxon>
        <taxon>Pseudomonas</taxon>
    </lineage>
</organism>
<feature type="domain" description="Helicase C-terminal" evidence="6">
    <location>
        <begin position="376"/>
        <end position="531"/>
    </location>
</feature>
<keyword evidence="8" id="KW-1185">Reference proteome</keyword>
<dbReference type="Pfam" id="PF00270">
    <property type="entry name" value="DEAD"/>
    <property type="match status" value="1"/>
</dbReference>
<keyword evidence="4" id="KW-0413">Isomerase</keyword>
<evidence type="ECO:0008006" key="9">
    <source>
        <dbReference type="Google" id="ProtNLM"/>
    </source>
</evidence>
<dbReference type="SMART" id="SM00487">
    <property type="entry name" value="DEXDc"/>
    <property type="match status" value="1"/>
</dbReference>
<gene>
    <name evidence="7" type="ORF">BVL52_13105</name>
</gene>
<evidence type="ECO:0000256" key="3">
    <source>
        <dbReference type="ARBA" id="ARBA00023125"/>
    </source>
</evidence>
<protein>
    <recommendedName>
        <fullName evidence="9">DEAD/DEAH box helicase</fullName>
    </recommendedName>
</protein>